<accession>A0A8R1YK28</accession>
<reference evidence="2" key="2">
    <citation type="submission" date="2022-06" db="UniProtKB">
        <authorList>
            <consortium name="EnsemblMetazoa"/>
        </authorList>
    </citation>
    <scope>IDENTIFICATION</scope>
    <source>
        <strain evidence="2">PS312</strain>
    </source>
</reference>
<feature type="region of interest" description="Disordered" evidence="1">
    <location>
        <begin position="1"/>
        <end position="43"/>
    </location>
</feature>
<dbReference type="AlphaFoldDB" id="A0A2A6BS58"/>
<reference evidence="3" key="1">
    <citation type="journal article" date="2008" name="Nat. Genet.">
        <title>The Pristionchus pacificus genome provides a unique perspective on nematode lifestyle and parasitism.</title>
        <authorList>
            <person name="Dieterich C."/>
            <person name="Clifton S.W."/>
            <person name="Schuster L.N."/>
            <person name="Chinwalla A."/>
            <person name="Delehaunty K."/>
            <person name="Dinkelacker I."/>
            <person name="Fulton L."/>
            <person name="Fulton R."/>
            <person name="Godfrey J."/>
            <person name="Minx P."/>
            <person name="Mitreva M."/>
            <person name="Roeseler W."/>
            <person name="Tian H."/>
            <person name="Witte H."/>
            <person name="Yang S.P."/>
            <person name="Wilson R.K."/>
            <person name="Sommer R.J."/>
        </authorList>
    </citation>
    <scope>NUCLEOTIDE SEQUENCE [LARGE SCALE GENOMIC DNA]</scope>
    <source>
        <strain evidence="3">PS312</strain>
    </source>
</reference>
<dbReference type="Proteomes" id="UP000005239">
    <property type="component" value="Unassembled WGS sequence"/>
</dbReference>
<accession>A0A2A6BS58</accession>
<keyword evidence="3" id="KW-1185">Reference proteome</keyword>
<evidence type="ECO:0000313" key="3">
    <source>
        <dbReference type="Proteomes" id="UP000005239"/>
    </source>
</evidence>
<proteinExistence type="predicted"/>
<dbReference type="EnsemblMetazoa" id="PPA33803.1">
    <property type="protein sequence ID" value="PPA33803.1"/>
    <property type="gene ID" value="WBGene00272172"/>
</dbReference>
<feature type="compositionally biased region" description="Basic and acidic residues" evidence="1">
    <location>
        <begin position="34"/>
        <end position="43"/>
    </location>
</feature>
<evidence type="ECO:0000256" key="1">
    <source>
        <dbReference type="SAM" id="MobiDB-lite"/>
    </source>
</evidence>
<sequence length="141" mass="16044">MDRNRFVNVSPPPSPIRAPNEFDNISSPTVPKIEPTKNVENDQKKIDIEPTDVEEDSLVQFIAAIQREGKKENSEGRYMNVEDTVDHLVKVVNSRRDKRFMGAPSMILDAACEELIPVLERNGIAFTTICSFDVRDKSRFH</sequence>
<organism evidence="2 3">
    <name type="scientific">Pristionchus pacificus</name>
    <name type="common">Parasitic nematode worm</name>
    <dbReference type="NCBI Taxonomy" id="54126"/>
    <lineage>
        <taxon>Eukaryota</taxon>
        <taxon>Metazoa</taxon>
        <taxon>Ecdysozoa</taxon>
        <taxon>Nematoda</taxon>
        <taxon>Chromadorea</taxon>
        <taxon>Rhabditida</taxon>
        <taxon>Rhabditina</taxon>
        <taxon>Diplogasteromorpha</taxon>
        <taxon>Diplogasteroidea</taxon>
        <taxon>Neodiplogasteridae</taxon>
        <taxon>Pristionchus</taxon>
    </lineage>
</organism>
<gene>
    <name evidence="2" type="primary">WBGene00272172</name>
</gene>
<evidence type="ECO:0000313" key="2">
    <source>
        <dbReference type="EnsemblMetazoa" id="PPA33803.1"/>
    </source>
</evidence>
<name>A0A2A6BS58_PRIPA</name>
<protein>
    <submittedName>
        <fullName evidence="2">Uncharacterized protein</fullName>
    </submittedName>
</protein>